<dbReference type="EMBL" id="CP071463">
    <property type="protein sequence ID" value="QSW86517.1"/>
    <property type="molecule type" value="Genomic_DNA"/>
</dbReference>
<dbReference type="PANTHER" id="PTHR34236">
    <property type="entry name" value="DIMETHYL SULFOXIDE REDUCTASE TRANSCRIPTIONAL ACTIVATOR"/>
    <property type="match status" value="1"/>
</dbReference>
<evidence type="ECO:0000313" key="6">
    <source>
        <dbReference type="Proteomes" id="UP000663191"/>
    </source>
</evidence>
<proteinExistence type="predicted"/>
<dbReference type="KEGG" id="hlo:J0X27_06780"/>
<protein>
    <submittedName>
        <fullName evidence="5">Helix-turn-helix domain-containing protein</fullName>
    </submittedName>
</protein>
<dbReference type="InterPro" id="IPR007050">
    <property type="entry name" value="HTH_bacterioopsin"/>
</dbReference>
<sequence length="219" mass="23743">MKHVRISLDANGREAEIHPVYDVLANAPYVGRSRALQWNFDGDELGIMHYVEGDRERFDAAIEAIPHVLASEIAPAGDDAFYTYIRDAMTEPLRGVFELATESPVVVIPPIEYAADGTVSYSVVGPSGAIQTAIERVPDPIGVMVTEIGGMETAPPITESRLSDRQREAIEAAVDLGYYEIPRDAGHEAVANAIDCAPSTAAEHLRKAEATLLRSVLEE</sequence>
<evidence type="ECO:0000313" key="5">
    <source>
        <dbReference type="EMBL" id="QSW86517.1"/>
    </source>
</evidence>
<dbReference type="Proteomes" id="UP000663191">
    <property type="component" value="Chromosome"/>
</dbReference>
<evidence type="ECO:0000259" key="4">
    <source>
        <dbReference type="Pfam" id="PF24278"/>
    </source>
</evidence>
<dbReference type="Pfam" id="PF04967">
    <property type="entry name" value="HTH_10"/>
    <property type="match status" value="1"/>
</dbReference>
<keyword evidence="1" id="KW-0805">Transcription regulation</keyword>
<dbReference type="PANTHER" id="PTHR34236:SF1">
    <property type="entry name" value="DIMETHYL SULFOXIDE REDUCTASE TRANSCRIPTIONAL ACTIVATOR"/>
    <property type="match status" value="1"/>
</dbReference>
<organism evidence="5 6">
    <name type="scientific">Natrinema longum</name>
    <dbReference type="NCBI Taxonomy" id="370324"/>
    <lineage>
        <taxon>Archaea</taxon>
        <taxon>Methanobacteriati</taxon>
        <taxon>Methanobacteriota</taxon>
        <taxon>Stenosarchaea group</taxon>
        <taxon>Halobacteria</taxon>
        <taxon>Halobacteriales</taxon>
        <taxon>Natrialbaceae</taxon>
        <taxon>Natrinema</taxon>
    </lineage>
</organism>
<dbReference type="RefSeq" id="WP_207271628.1">
    <property type="nucleotide sequence ID" value="NZ_CP071463.1"/>
</dbReference>
<dbReference type="AlphaFoldDB" id="A0A8A2UCY5"/>
<dbReference type="Pfam" id="PF24278">
    <property type="entry name" value="HVO_0513_N"/>
    <property type="match status" value="1"/>
</dbReference>
<feature type="domain" description="HVO-0513-like N-terminal" evidence="4">
    <location>
        <begin position="18"/>
        <end position="149"/>
    </location>
</feature>
<evidence type="ECO:0000256" key="1">
    <source>
        <dbReference type="ARBA" id="ARBA00023015"/>
    </source>
</evidence>
<accession>A0A8A2UCY5</accession>
<keyword evidence="2" id="KW-0804">Transcription</keyword>
<dbReference type="OrthoDB" id="27447at2157"/>
<dbReference type="InterPro" id="IPR056493">
    <property type="entry name" value="HVO_0513_N"/>
</dbReference>
<gene>
    <name evidence="5" type="ORF">J0X27_06780</name>
</gene>
<evidence type="ECO:0000259" key="3">
    <source>
        <dbReference type="Pfam" id="PF04967"/>
    </source>
</evidence>
<name>A0A8A2UCY5_9EURY</name>
<dbReference type="GeneID" id="63183434"/>
<keyword evidence="6" id="KW-1185">Reference proteome</keyword>
<feature type="domain" description="HTH bat-type" evidence="3">
    <location>
        <begin position="162"/>
        <end position="213"/>
    </location>
</feature>
<reference evidence="5 6" key="1">
    <citation type="journal article" date="2006" name="Int. J. Syst. Evol. Microbiol.">
        <title>Haloterrigena longa sp. nov. and Haloterrigena limicola sp. nov., extremely halophilic archaea isolated from a salt lake.</title>
        <authorList>
            <person name="Cui H.L."/>
            <person name="Tohty D."/>
            <person name="Zhou P.J."/>
            <person name="Liu S.J."/>
        </authorList>
    </citation>
    <scope>NUCLEOTIDE SEQUENCE [LARGE SCALE GENOMIC DNA]</scope>
    <source>
        <strain evidence="5 6">ABH32</strain>
    </source>
</reference>
<evidence type="ECO:0000256" key="2">
    <source>
        <dbReference type="ARBA" id="ARBA00023163"/>
    </source>
</evidence>